<protein>
    <recommendedName>
        <fullName evidence="7">Palmitoyltransferase</fullName>
        <ecNumber evidence="7">2.3.1.225</ecNumber>
    </recommendedName>
</protein>
<sequence>MNSAMLSRGSGGGGGRYRKVVDPINPFNDDASFDRLPGYMFLLGPIICVVITLSALAHLWYAAVLHPFVAVTAEERETNIHASMVATIFVVLQSWAIYATYTARIIPLPAESSLYSGTKSLTDLRNTDIITLESVATYCKHCNRYRPVSAHHCRLCKGCSLDFDHHCPALGNCIGLHNYKQFLLVIIYSWLAVLLAFLVLLSMGHVGTVIGTIFPMTTSLQAMAERQLRQPSFFELIFFAWGVFLSASTSVAFLMFVGIHCRLIMQGKTTLQMLVGEKDVRHKAPMSYDEEMEAKMTPFERIQLVFGRDLWQMGLPIVRASDLRYRFQRSIRPLEVREPPSRIV</sequence>
<proteinExistence type="inferred from homology"/>
<keyword evidence="5 7" id="KW-0472">Membrane</keyword>
<dbReference type="GO" id="GO:0019706">
    <property type="term" value="F:protein-cysteine S-palmitoyltransferase activity"/>
    <property type="evidence" value="ECO:0007669"/>
    <property type="project" value="UniProtKB-EC"/>
</dbReference>
<reference evidence="9" key="1">
    <citation type="submission" date="2009-08" db="EMBL/GenBank/DDBJ databases">
        <title>Annotation of Salpingoeca rosetta.</title>
        <authorList>
            <consortium name="The Broad Institute Genome Sequencing Platform"/>
            <person name="Russ C."/>
            <person name="Cuomo C."/>
            <person name="Burger G."/>
            <person name="Gray M.W."/>
            <person name="Holland P.W.H."/>
            <person name="King N."/>
            <person name="Lang F.B.F."/>
            <person name="Roger A.J."/>
            <person name="Ruiz-Trillo I."/>
            <person name="Young S.K."/>
            <person name="Zeng Q."/>
            <person name="Gargeya S."/>
            <person name="Alvarado L."/>
            <person name="Berlin A."/>
            <person name="Chapman S.B."/>
            <person name="Chen Z."/>
            <person name="Freedman E."/>
            <person name="Gellesch M."/>
            <person name="Goldberg J."/>
            <person name="Griggs A."/>
            <person name="Gujja S."/>
            <person name="Heilman E."/>
            <person name="Heiman D."/>
            <person name="Howarth C."/>
            <person name="Mehta T."/>
            <person name="Neiman D."/>
            <person name="Pearson M."/>
            <person name="Roberts A."/>
            <person name="Saif S."/>
            <person name="Shea T."/>
            <person name="Shenoy N."/>
            <person name="Sisk P."/>
            <person name="Stolte C."/>
            <person name="Sykes S."/>
            <person name="White J."/>
            <person name="Yandava C."/>
            <person name="Haas B."/>
            <person name="Nusbaum C."/>
            <person name="Birren B."/>
        </authorList>
    </citation>
    <scope>NUCLEOTIDE SEQUENCE [LARGE SCALE GENOMIC DNA]</scope>
    <source>
        <strain evidence="9">ATCC 50818</strain>
    </source>
</reference>
<comment type="catalytic activity">
    <reaction evidence="7">
        <text>L-cysteinyl-[protein] + hexadecanoyl-CoA = S-hexadecanoyl-L-cysteinyl-[protein] + CoA</text>
        <dbReference type="Rhea" id="RHEA:36683"/>
        <dbReference type="Rhea" id="RHEA-COMP:10131"/>
        <dbReference type="Rhea" id="RHEA-COMP:11032"/>
        <dbReference type="ChEBI" id="CHEBI:29950"/>
        <dbReference type="ChEBI" id="CHEBI:57287"/>
        <dbReference type="ChEBI" id="CHEBI:57379"/>
        <dbReference type="ChEBI" id="CHEBI:74151"/>
        <dbReference type="EC" id="2.3.1.225"/>
    </reaction>
</comment>
<evidence type="ECO:0000256" key="1">
    <source>
        <dbReference type="ARBA" id="ARBA00004141"/>
    </source>
</evidence>
<feature type="transmembrane region" description="Helical" evidence="7">
    <location>
        <begin position="80"/>
        <end position="101"/>
    </location>
</feature>
<evidence type="ECO:0000256" key="5">
    <source>
        <dbReference type="ARBA" id="ARBA00023136"/>
    </source>
</evidence>
<name>F2UD17_SALR5</name>
<dbReference type="PANTHER" id="PTHR12246">
    <property type="entry name" value="PALMITOYLTRANSFERASE ZDHHC16"/>
    <property type="match status" value="1"/>
</dbReference>
<keyword evidence="4 7" id="KW-1133">Transmembrane helix</keyword>
<dbReference type="RefSeq" id="XP_004992769.1">
    <property type="nucleotide sequence ID" value="XM_004992712.1"/>
</dbReference>
<feature type="transmembrane region" description="Helical" evidence="7">
    <location>
        <begin position="182"/>
        <end position="200"/>
    </location>
</feature>
<feature type="transmembrane region" description="Helical" evidence="7">
    <location>
        <begin position="39"/>
        <end position="60"/>
    </location>
</feature>
<dbReference type="Proteomes" id="UP000007799">
    <property type="component" value="Unassembled WGS sequence"/>
</dbReference>
<dbReference type="OMA" id="CDRINAF"/>
<keyword evidence="6 7" id="KW-0012">Acyltransferase</keyword>
<evidence type="ECO:0000256" key="2">
    <source>
        <dbReference type="ARBA" id="ARBA00022679"/>
    </source>
</evidence>
<evidence type="ECO:0000256" key="4">
    <source>
        <dbReference type="ARBA" id="ARBA00022989"/>
    </source>
</evidence>
<dbReference type="InterPro" id="IPR001594">
    <property type="entry name" value="Palmitoyltrfase_DHHC"/>
</dbReference>
<dbReference type="InterPro" id="IPR039859">
    <property type="entry name" value="PFA4/ZDH16/20/ERF2-like"/>
</dbReference>
<gene>
    <name evidence="9" type="ORF">PTSG_05876</name>
</gene>
<keyword evidence="10" id="KW-1185">Reference proteome</keyword>
<evidence type="ECO:0000313" key="10">
    <source>
        <dbReference type="Proteomes" id="UP000007799"/>
    </source>
</evidence>
<evidence type="ECO:0000256" key="3">
    <source>
        <dbReference type="ARBA" id="ARBA00022692"/>
    </source>
</evidence>
<dbReference type="PROSITE" id="PS50216">
    <property type="entry name" value="DHHC"/>
    <property type="match status" value="1"/>
</dbReference>
<dbReference type="eggNOG" id="KOG1311">
    <property type="taxonomic scope" value="Eukaryota"/>
</dbReference>
<dbReference type="Pfam" id="PF01529">
    <property type="entry name" value="DHHC"/>
    <property type="match status" value="1"/>
</dbReference>
<dbReference type="GeneID" id="16073340"/>
<comment type="domain">
    <text evidence="7">The DHHC domain is required for palmitoyltransferase activity.</text>
</comment>
<dbReference type="OrthoDB" id="9909019at2759"/>
<evidence type="ECO:0000256" key="7">
    <source>
        <dbReference type="RuleBase" id="RU079119"/>
    </source>
</evidence>
<dbReference type="STRING" id="946362.F2UD17"/>
<accession>F2UD17</accession>
<feature type="domain" description="Palmitoyltransferase DHHC" evidence="8">
    <location>
        <begin position="137"/>
        <end position="273"/>
    </location>
</feature>
<dbReference type="EC" id="2.3.1.225" evidence="7"/>
<evidence type="ECO:0000256" key="6">
    <source>
        <dbReference type="ARBA" id="ARBA00023315"/>
    </source>
</evidence>
<keyword evidence="2 7" id="KW-0808">Transferase</keyword>
<keyword evidence="3 7" id="KW-0812">Transmembrane</keyword>
<organism evidence="10">
    <name type="scientific">Salpingoeca rosetta (strain ATCC 50818 / BSB-021)</name>
    <dbReference type="NCBI Taxonomy" id="946362"/>
    <lineage>
        <taxon>Eukaryota</taxon>
        <taxon>Choanoflagellata</taxon>
        <taxon>Craspedida</taxon>
        <taxon>Salpingoecidae</taxon>
        <taxon>Salpingoeca</taxon>
    </lineage>
</organism>
<dbReference type="AlphaFoldDB" id="F2UD17"/>
<dbReference type="EMBL" id="GL832969">
    <property type="protein sequence ID" value="EGD74512.1"/>
    <property type="molecule type" value="Genomic_DNA"/>
</dbReference>
<comment type="subcellular location">
    <subcellularLocation>
        <location evidence="1">Membrane</location>
        <topology evidence="1">Multi-pass membrane protein</topology>
    </subcellularLocation>
</comment>
<dbReference type="InParanoid" id="F2UD17"/>
<comment type="similarity">
    <text evidence="7">Belongs to the DHHC palmitoyltransferase family.</text>
</comment>
<evidence type="ECO:0000259" key="8">
    <source>
        <dbReference type="Pfam" id="PF01529"/>
    </source>
</evidence>
<evidence type="ECO:0000313" key="9">
    <source>
        <dbReference type="EMBL" id="EGD74512.1"/>
    </source>
</evidence>
<dbReference type="GO" id="GO:0016020">
    <property type="term" value="C:membrane"/>
    <property type="evidence" value="ECO:0007669"/>
    <property type="project" value="UniProtKB-SubCell"/>
</dbReference>
<feature type="transmembrane region" description="Helical" evidence="7">
    <location>
        <begin position="236"/>
        <end position="259"/>
    </location>
</feature>
<dbReference type="KEGG" id="sre:PTSG_05876"/>